<dbReference type="InterPro" id="IPR001584">
    <property type="entry name" value="Integrase_cat-core"/>
</dbReference>
<dbReference type="InterPro" id="IPR036397">
    <property type="entry name" value="RNaseH_sf"/>
</dbReference>
<dbReference type="Proteomes" id="UP000717585">
    <property type="component" value="Unassembled WGS sequence"/>
</dbReference>
<keyword evidence="3" id="KW-1185">Reference proteome</keyword>
<feature type="domain" description="Integrase catalytic" evidence="1">
    <location>
        <begin position="124"/>
        <end position="285"/>
    </location>
</feature>
<dbReference type="InterPro" id="IPR050951">
    <property type="entry name" value="Retrovirus_Pol_polyprotein"/>
</dbReference>
<dbReference type="GO" id="GO:0015074">
    <property type="term" value="P:DNA integration"/>
    <property type="evidence" value="ECO:0007669"/>
    <property type="project" value="InterPro"/>
</dbReference>
<dbReference type="Pfam" id="PF17921">
    <property type="entry name" value="Integrase_H2C2"/>
    <property type="match status" value="1"/>
</dbReference>
<organism evidence="2 3">
    <name type="scientific">Carpediemonas membranifera</name>
    <dbReference type="NCBI Taxonomy" id="201153"/>
    <lineage>
        <taxon>Eukaryota</taxon>
        <taxon>Metamonada</taxon>
        <taxon>Carpediemonas-like organisms</taxon>
        <taxon>Carpediemonas</taxon>
    </lineage>
</organism>
<sequence length="404" mass="44801">MIATRFPFQTRPAEIAEVTANTLESRVLASQKEHADERPSKHTIVNGVVKYHGRTFVPADARRDVLAEAHRLHLGVKKTAQAVRDLGYDWPQLEHTVSDLINACLICQKTRLANFIKLKMGATPSSTPFERVAVDTLGPISEDSAGNRYVVVITDTFTHFTELVPAPSNNADAAAAAIWASICRHGIPAILHTDGGPEYANRIITALTERLSVTHHRTTPFHPQSNGHVERVNREIKRHLRTLALAFNSFDAWSTTLLPYVAWIINSTVHSATGFTPFELLYGTHAADRQIPQPDNNAEDETPLTSVAEYLTVMDALLAKLCRKAHKRQSKTREGRAETQSVPVKPGDYVLRKNHAESKLHGHTGPFKVIEVNPFTAVVVPLLANEPRRTVHLSHLIQLKSDLS</sequence>
<evidence type="ECO:0000259" key="1">
    <source>
        <dbReference type="PROSITE" id="PS50994"/>
    </source>
</evidence>
<protein>
    <recommendedName>
        <fullName evidence="1">Integrase catalytic domain-containing protein</fullName>
    </recommendedName>
</protein>
<gene>
    <name evidence="2" type="ORF">J8273_4075</name>
</gene>
<dbReference type="PANTHER" id="PTHR37984:SF5">
    <property type="entry name" value="PROTEIN NYNRIN-LIKE"/>
    <property type="match status" value="1"/>
</dbReference>
<dbReference type="SUPFAM" id="SSF53098">
    <property type="entry name" value="Ribonuclease H-like"/>
    <property type="match status" value="1"/>
</dbReference>
<comment type="caution">
    <text evidence="2">The sequence shown here is derived from an EMBL/GenBank/DDBJ whole genome shotgun (WGS) entry which is preliminary data.</text>
</comment>
<name>A0A8J6E297_9EUKA</name>
<dbReference type="InterPro" id="IPR041588">
    <property type="entry name" value="Integrase_H2C2"/>
</dbReference>
<dbReference type="AlphaFoldDB" id="A0A8J6E297"/>
<dbReference type="EMBL" id="JAHDYR010000015">
    <property type="protein sequence ID" value="KAG9394418.1"/>
    <property type="molecule type" value="Genomic_DNA"/>
</dbReference>
<accession>A0A8J6E297</accession>
<dbReference type="OrthoDB" id="775972at2759"/>
<reference evidence="2" key="1">
    <citation type="submission" date="2021-05" db="EMBL/GenBank/DDBJ databases">
        <title>A free-living protist that lacks canonical eukaryotic 1 DNA replication and segregation systems.</title>
        <authorList>
            <person name="Salas-Leiva D.E."/>
            <person name="Tromer E.C."/>
            <person name="Curtis B.A."/>
            <person name="Jerlstrom-Hultqvist J."/>
            <person name="Kolisko M."/>
            <person name="Yi Z."/>
            <person name="Salas-Leiva J.S."/>
            <person name="Gallot-Lavallee L."/>
            <person name="Kops G.J.P.L."/>
            <person name="Archibald J.M."/>
            <person name="Simpson A.G.B."/>
            <person name="Roger A.J."/>
        </authorList>
    </citation>
    <scope>NUCLEOTIDE SEQUENCE</scope>
    <source>
        <strain evidence="2">BICM</strain>
    </source>
</reference>
<evidence type="ECO:0000313" key="3">
    <source>
        <dbReference type="Proteomes" id="UP000717585"/>
    </source>
</evidence>
<dbReference type="PANTHER" id="PTHR37984">
    <property type="entry name" value="PROTEIN CBG26694"/>
    <property type="match status" value="1"/>
</dbReference>
<dbReference type="GO" id="GO:0003676">
    <property type="term" value="F:nucleic acid binding"/>
    <property type="evidence" value="ECO:0007669"/>
    <property type="project" value="InterPro"/>
</dbReference>
<dbReference type="InterPro" id="IPR012337">
    <property type="entry name" value="RNaseH-like_sf"/>
</dbReference>
<dbReference type="Gene3D" id="3.30.420.10">
    <property type="entry name" value="Ribonuclease H-like superfamily/Ribonuclease H"/>
    <property type="match status" value="1"/>
</dbReference>
<evidence type="ECO:0000313" key="2">
    <source>
        <dbReference type="EMBL" id="KAG9394418.1"/>
    </source>
</evidence>
<dbReference type="PROSITE" id="PS50994">
    <property type="entry name" value="INTEGRASE"/>
    <property type="match status" value="1"/>
</dbReference>
<proteinExistence type="predicted"/>
<dbReference type="Gene3D" id="1.10.340.70">
    <property type="match status" value="1"/>
</dbReference>
<dbReference type="FunFam" id="3.30.420.10:FF:000032">
    <property type="entry name" value="Retrovirus-related Pol polyprotein from transposon 297-like Protein"/>
    <property type="match status" value="1"/>
</dbReference>
<dbReference type="Pfam" id="PF00665">
    <property type="entry name" value="rve"/>
    <property type="match status" value="1"/>
</dbReference>